<evidence type="ECO:0000313" key="4">
    <source>
        <dbReference type="Proteomes" id="UP000264589"/>
    </source>
</evidence>
<gene>
    <name evidence="3" type="ORF">DX908_05085</name>
</gene>
<dbReference type="Proteomes" id="UP000264589">
    <property type="component" value="Unassembled WGS sequence"/>
</dbReference>
<dbReference type="PANTHER" id="PTHR32063">
    <property type="match status" value="1"/>
</dbReference>
<sequence>MNGLIAWWARNSVAANLLMFLILVVGVLMFFRIEREVFPSGKLDVVSVNVAWPGASPREVEEQIVLRLEEAVTGLDNVKEIRAEVREGSASLSIEMKSEADFDVFLNEVKSRIDGVSNLPQSSFPPVVSRITADVEMSFVTLTGDPEIVTEVQLNRLARVYRDELAQIPGGSPVVNIQGYRQEEVSVEVTEAALRRYGLTFDNVATAIRGSSLNRSMGEVRTSTGDVPLASRQLADSAEEFEQIVVRRNQDGSVIRVGDVATVTDGFPDANFIYRINGKPGRQLQVMQPETVNIVSASKAIQAWVDQKQSDLPPGIELKHQFTLAELYYARMELVSSNALMGLVLVLIILVLFLRPVVAFWVAAGIAISFIGTFIFLPAVGVSLNMLSLFAMLLVIGIVVDDALIVGESIHRMTERGKTGLTAAIVGTQIVIKPVVFAVLTTMIAFSPFLFIGGVTADFTKHIAWTIMFALTFSLIESFLILPAHLSHMKKPEPKGLLKFQEQLADSLLWFSDRFYRPLIKLSLAARYLTVFLFIGFFAISIALVAQGHVKFNFMPEVEQRFIQMRVDMQRGTPFSRTLQVYDQVEQAMSELDEKLEERNGMPIIQSREVWAWSGGMFVFLLMEDSDKRDQTLGEVGDDFRDLIGPIPDAEDVSINSTFSDNGNDRFVVSLESTDLEELQLVVSEIREYLGQYGELYDIGDSFEASQEELIFTLKPGADRFGLTIGEISRQVRQAFYGEEAQRLPRGGQDVRVMVRYPLETRESLESLSSMRIRTPDGREIALSAVADISYAPAVRRISRVDRKRSVRIWSRIRDGADAGPLRKEFYGTYVPQLLTNHPKVEVSRRGADQEQAEFMSNIMTLYIMALFGMYMLIAIGFGSYFQPILVLFAIPFGFMGAVFGHLLMGENFAMFSIFGICAAGGVVVNDNLVLVDYVNRLRKEGAGAFAALVEAGVVRFRPILLTSVTTFVGLVPIMLENSFDAKFLRPMVISLAFGVFFALFVTLIFVPAMYAVGVDIARFFRGLWTGEKQPALGEGDSKTHEIPDIDPHAPDFEDPHHHDGDGDHKEWQPAE</sequence>
<keyword evidence="4" id="KW-1185">Reference proteome</keyword>
<dbReference type="Gene3D" id="3.30.70.1440">
    <property type="entry name" value="Multidrug efflux transporter AcrB pore domain"/>
    <property type="match status" value="1"/>
</dbReference>
<dbReference type="InParanoid" id="A0A371RGX6"/>
<feature type="transmembrane region" description="Helical" evidence="2">
    <location>
        <begin position="885"/>
        <end position="905"/>
    </location>
</feature>
<feature type="transmembrane region" description="Helical" evidence="2">
    <location>
        <begin position="12"/>
        <end position="31"/>
    </location>
</feature>
<evidence type="ECO:0000313" key="3">
    <source>
        <dbReference type="EMBL" id="RFB04706.1"/>
    </source>
</evidence>
<dbReference type="AlphaFoldDB" id="A0A371RGX6"/>
<dbReference type="Gene3D" id="1.20.1640.10">
    <property type="entry name" value="Multidrug efflux transporter AcrB transmembrane domain"/>
    <property type="match status" value="2"/>
</dbReference>
<dbReference type="GO" id="GO:0042910">
    <property type="term" value="F:xenobiotic transmembrane transporter activity"/>
    <property type="evidence" value="ECO:0007669"/>
    <property type="project" value="TreeGrafter"/>
</dbReference>
<accession>A0A371RGX6</accession>
<dbReference type="SUPFAM" id="SSF82866">
    <property type="entry name" value="Multidrug efflux transporter AcrB transmembrane domain"/>
    <property type="match status" value="2"/>
</dbReference>
<name>A0A371RGX6_9PROT</name>
<dbReference type="Pfam" id="PF00873">
    <property type="entry name" value="ACR_tran"/>
    <property type="match status" value="1"/>
</dbReference>
<dbReference type="EMBL" id="QUQO01000001">
    <property type="protein sequence ID" value="RFB04706.1"/>
    <property type="molecule type" value="Genomic_DNA"/>
</dbReference>
<dbReference type="SUPFAM" id="SSF82693">
    <property type="entry name" value="Multidrug efflux transporter AcrB pore domain, PN1, PN2, PC1 and PC2 subdomains"/>
    <property type="match status" value="2"/>
</dbReference>
<feature type="transmembrane region" description="Helical" evidence="2">
    <location>
        <begin position="463"/>
        <end position="482"/>
    </location>
</feature>
<feature type="transmembrane region" description="Helical" evidence="2">
    <location>
        <begin position="957"/>
        <end position="976"/>
    </location>
</feature>
<keyword evidence="2" id="KW-1133">Transmembrane helix</keyword>
<feature type="transmembrane region" description="Helical" evidence="2">
    <location>
        <begin position="855"/>
        <end position="878"/>
    </location>
</feature>
<feature type="transmembrane region" description="Helical" evidence="2">
    <location>
        <begin position="988"/>
        <end position="1013"/>
    </location>
</feature>
<keyword evidence="2" id="KW-0472">Membrane</keyword>
<feature type="transmembrane region" description="Helical" evidence="2">
    <location>
        <begin position="360"/>
        <end position="380"/>
    </location>
</feature>
<dbReference type="OrthoDB" id="174266at2"/>
<dbReference type="RefSeq" id="WP_116391339.1">
    <property type="nucleotide sequence ID" value="NZ_CAXQPM010000009.1"/>
</dbReference>
<feature type="transmembrane region" description="Helical" evidence="2">
    <location>
        <begin position="334"/>
        <end position="353"/>
    </location>
</feature>
<dbReference type="GO" id="GO:0005886">
    <property type="term" value="C:plasma membrane"/>
    <property type="evidence" value="ECO:0007669"/>
    <property type="project" value="TreeGrafter"/>
</dbReference>
<comment type="caution">
    <text evidence="3">The sequence shown here is derived from an EMBL/GenBank/DDBJ whole genome shotgun (WGS) entry which is preliminary data.</text>
</comment>
<feature type="region of interest" description="Disordered" evidence="1">
    <location>
        <begin position="1032"/>
        <end position="1072"/>
    </location>
</feature>
<proteinExistence type="predicted"/>
<feature type="transmembrane region" description="Helical" evidence="2">
    <location>
        <begin position="911"/>
        <end position="936"/>
    </location>
</feature>
<evidence type="ECO:0000256" key="2">
    <source>
        <dbReference type="SAM" id="Phobius"/>
    </source>
</evidence>
<reference evidence="3 4" key="1">
    <citation type="submission" date="2018-08" db="EMBL/GenBank/DDBJ databases">
        <title>Parvularcula sp. SM1705, isolated from surface water of the South Sea China.</title>
        <authorList>
            <person name="Sun L."/>
        </authorList>
    </citation>
    <scope>NUCLEOTIDE SEQUENCE [LARGE SCALE GENOMIC DNA]</scope>
    <source>
        <strain evidence="3 4">SM1705</strain>
    </source>
</reference>
<dbReference type="SUPFAM" id="SSF82714">
    <property type="entry name" value="Multidrug efflux transporter AcrB TolC docking domain, DN and DC subdomains"/>
    <property type="match status" value="2"/>
</dbReference>
<keyword evidence="2" id="KW-0812">Transmembrane</keyword>
<feature type="compositionally biased region" description="Basic and acidic residues" evidence="1">
    <location>
        <begin position="1036"/>
        <end position="1072"/>
    </location>
</feature>
<organism evidence="3 4">
    <name type="scientific">Parvularcula marina</name>
    <dbReference type="NCBI Taxonomy" id="2292771"/>
    <lineage>
        <taxon>Bacteria</taxon>
        <taxon>Pseudomonadati</taxon>
        <taxon>Pseudomonadota</taxon>
        <taxon>Alphaproteobacteria</taxon>
        <taxon>Parvularculales</taxon>
        <taxon>Parvularculaceae</taxon>
        <taxon>Parvularcula</taxon>
    </lineage>
</organism>
<dbReference type="PRINTS" id="PR00702">
    <property type="entry name" value="ACRIFLAVINRP"/>
</dbReference>
<feature type="transmembrane region" description="Helical" evidence="2">
    <location>
        <begin position="386"/>
        <end position="406"/>
    </location>
</feature>
<dbReference type="Gene3D" id="3.30.70.1430">
    <property type="entry name" value="Multidrug efflux transporter AcrB pore domain"/>
    <property type="match status" value="2"/>
</dbReference>
<dbReference type="Gene3D" id="3.30.2090.10">
    <property type="entry name" value="Multidrug efflux transporter AcrB TolC docking domain, DN and DC subdomains"/>
    <property type="match status" value="2"/>
</dbReference>
<dbReference type="Gene3D" id="3.30.70.1320">
    <property type="entry name" value="Multidrug efflux transporter AcrB pore domain like"/>
    <property type="match status" value="1"/>
</dbReference>
<evidence type="ECO:0000256" key="1">
    <source>
        <dbReference type="SAM" id="MobiDB-lite"/>
    </source>
</evidence>
<dbReference type="InterPro" id="IPR001036">
    <property type="entry name" value="Acrflvin-R"/>
</dbReference>
<feature type="transmembrane region" description="Helical" evidence="2">
    <location>
        <begin position="524"/>
        <end position="546"/>
    </location>
</feature>
<protein>
    <submittedName>
        <fullName evidence="3">AcrB/AcrD/AcrF family protein</fullName>
    </submittedName>
</protein>
<feature type="transmembrane region" description="Helical" evidence="2">
    <location>
        <begin position="435"/>
        <end position="457"/>
    </location>
</feature>
<dbReference type="PANTHER" id="PTHR32063:SF33">
    <property type="entry name" value="RND SUPERFAMILY EFFLUX PUMP PERMEASE COMPONENT"/>
    <property type="match status" value="1"/>
</dbReference>
<dbReference type="InterPro" id="IPR027463">
    <property type="entry name" value="AcrB_DN_DC_subdom"/>
</dbReference>